<dbReference type="EMBL" id="CM001223">
    <property type="protein sequence ID" value="KEH22684.1"/>
    <property type="molecule type" value="Genomic_DNA"/>
</dbReference>
<keyword evidence="1" id="KW-0732">Signal</keyword>
<evidence type="ECO:0000313" key="5">
    <source>
        <dbReference type="Proteomes" id="UP000002051"/>
    </source>
</evidence>
<reference evidence="2 5" key="1">
    <citation type="journal article" date="2011" name="Nature">
        <title>The Medicago genome provides insight into the evolution of rhizobial symbioses.</title>
        <authorList>
            <person name="Young N.D."/>
            <person name="Debelle F."/>
            <person name="Oldroyd G.E."/>
            <person name="Geurts R."/>
            <person name="Cannon S.B."/>
            <person name="Udvardi M.K."/>
            <person name="Benedito V.A."/>
            <person name="Mayer K.F."/>
            <person name="Gouzy J."/>
            <person name="Schoof H."/>
            <person name="Van de Peer Y."/>
            <person name="Proost S."/>
            <person name="Cook D.R."/>
            <person name="Meyers B.C."/>
            <person name="Spannagl M."/>
            <person name="Cheung F."/>
            <person name="De Mita S."/>
            <person name="Krishnakumar V."/>
            <person name="Gundlach H."/>
            <person name="Zhou S."/>
            <person name="Mudge J."/>
            <person name="Bharti A.K."/>
            <person name="Murray J.D."/>
            <person name="Naoumkina M.A."/>
            <person name="Rosen B."/>
            <person name="Silverstein K.A."/>
            <person name="Tang H."/>
            <person name="Rombauts S."/>
            <person name="Zhao P.X."/>
            <person name="Zhou P."/>
            <person name="Barbe V."/>
            <person name="Bardou P."/>
            <person name="Bechner M."/>
            <person name="Bellec A."/>
            <person name="Berger A."/>
            <person name="Berges H."/>
            <person name="Bidwell S."/>
            <person name="Bisseling T."/>
            <person name="Choisne N."/>
            <person name="Couloux A."/>
            <person name="Denny R."/>
            <person name="Deshpande S."/>
            <person name="Dai X."/>
            <person name="Doyle J.J."/>
            <person name="Dudez A.M."/>
            <person name="Farmer A.D."/>
            <person name="Fouteau S."/>
            <person name="Franken C."/>
            <person name="Gibelin C."/>
            <person name="Gish J."/>
            <person name="Goldstein S."/>
            <person name="Gonzalez A.J."/>
            <person name="Green P.J."/>
            <person name="Hallab A."/>
            <person name="Hartog M."/>
            <person name="Hua A."/>
            <person name="Humphray S.J."/>
            <person name="Jeong D.H."/>
            <person name="Jing Y."/>
            <person name="Jocker A."/>
            <person name="Kenton S.M."/>
            <person name="Kim D.J."/>
            <person name="Klee K."/>
            <person name="Lai H."/>
            <person name="Lang C."/>
            <person name="Lin S."/>
            <person name="Macmil S.L."/>
            <person name="Magdelenat G."/>
            <person name="Matthews L."/>
            <person name="McCorrison J."/>
            <person name="Monaghan E.L."/>
            <person name="Mun J.H."/>
            <person name="Najar F.Z."/>
            <person name="Nicholson C."/>
            <person name="Noirot C."/>
            <person name="O'Bleness M."/>
            <person name="Paule C.R."/>
            <person name="Poulain J."/>
            <person name="Prion F."/>
            <person name="Qin B."/>
            <person name="Qu C."/>
            <person name="Retzel E.F."/>
            <person name="Riddle C."/>
            <person name="Sallet E."/>
            <person name="Samain S."/>
            <person name="Samson N."/>
            <person name="Sanders I."/>
            <person name="Saurat O."/>
            <person name="Scarpelli C."/>
            <person name="Schiex T."/>
            <person name="Segurens B."/>
            <person name="Severin A.J."/>
            <person name="Sherrier D.J."/>
            <person name="Shi R."/>
            <person name="Sims S."/>
            <person name="Singer S.R."/>
            <person name="Sinharoy S."/>
            <person name="Sterck L."/>
            <person name="Viollet A."/>
            <person name="Wang B.B."/>
            <person name="Wang K."/>
            <person name="Wang M."/>
            <person name="Wang X."/>
            <person name="Warfsmann J."/>
            <person name="Weissenbach J."/>
            <person name="White D.D."/>
            <person name="White J.D."/>
            <person name="Wiley G.B."/>
            <person name="Wincker P."/>
            <person name="Xing Y."/>
            <person name="Yang L."/>
            <person name="Yao Z."/>
            <person name="Ying F."/>
            <person name="Zhai J."/>
            <person name="Zhou L."/>
            <person name="Zuber A."/>
            <person name="Denarie J."/>
            <person name="Dixon R.A."/>
            <person name="May G.D."/>
            <person name="Schwartz D.C."/>
            <person name="Rogers J."/>
            <person name="Quetier F."/>
            <person name="Town C.D."/>
            <person name="Roe B.A."/>
        </authorList>
    </citation>
    <scope>NUCLEOTIDE SEQUENCE [LARGE SCALE GENOMIC DNA]</scope>
    <source>
        <strain evidence="2">A17</strain>
        <strain evidence="4 5">cv. Jemalong A17</strain>
    </source>
</reference>
<feature type="chain" id="PRO_5014499129" evidence="1">
    <location>
        <begin position="23"/>
        <end position="89"/>
    </location>
</feature>
<reference evidence="6" key="4">
    <citation type="journal article" date="2018" name="Nat. Plants">
        <title>Whole-genome landscape of Medicago truncatula symbiotic genes.</title>
        <authorList>
            <person name="Pecrix Y."/>
            <person name="Staton S.E."/>
            <person name="Sallet E."/>
            <person name="Lelandais-Briere C."/>
            <person name="Moreau S."/>
            <person name="Carrere S."/>
            <person name="Blein T."/>
            <person name="Jardinaud M.F."/>
            <person name="Latrasse D."/>
            <person name="Zouine M."/>
            <person name="Zahm M."/>
            <person name="Kreplak J."/>
            <person name="Mayjonade B."/>
            <person name="Satge C."/>
            <person name="Perez M."/>
            <person name="Cauet S."/>
            <person name="Marande W."/>
            <person name="Chantry-Darmon C."/>
            <person name="Lopez-Roques C."/>
            <person name="Bouchez O."/>
            <person name="Berard A."/>
            <person name="Debelle F."/>
            <person name="Munos S."/>
            <person name="Bendahmane A."/>
            <person name="Berges H."/>
            <person name="Niebel A."/>
            <person name="Buitink J."/>
            <person name="Frugier F."/>
            <person name="Benhamed M."/>
            <person name="Crespi M."/>
            <person name="Gouzy J."/>
            <person name="Gamas P."/>
        </authorList>
    </citation>
    <scope>NUCLEOTIDE SEQUENCE [LARGE SCALE GENOMIC DNA]</scope>
    <source>
        <strain evidence="6">cv. Jemalong A17</strain>
    </source>
</reference>
<sequence>MGSKYSLVLLLLGMIMLTTVVGERNSNNFRHSPMLDPEDDWPEIFHEQLPSNYKISKRSHQITRQTCQMKPSTTSFEPVHIAKISYHYK</sequence>
<evidence type="ECO:0000313" key="2">
    <source>
        <dbReference type="EMBL" id="KEH22684.1"/>
    </source>
</evidence>
<reference evidence="3" key="5">
    <citation type="journal article" date="2018" name="Nat. Plants">
        <title>Whole-genome landscape of Medicago truncatula symbiotic genes.</title>
        <authorList>
            <person name="Pecrix Y."/>
            <person name="Gamas P."/>
            <person name="Carrere S."/>
        </authorList>
    </citation>
    <scope>NUCLEOTIDE SEQUENCE</scope>
    <source>
        <tissue evidence="3">Leaves</tissue>
    </source>
</reference>
<name>A0A072TYV4_MEDTR</name>
<organism evidence="2 5">
    <name type="scientific">Medicago truncatula</name>
    <name type="common">Barrel medic</name>
    <name type="synonym">Medicago tribuloides</name>
    <dbReference type="NCBI Taxonomy" id="3880"/>
    <lineage>
        <taxon>Eukaryota</taxon>
        <taxon>Viridiplantae</taxon>
        <taxon>Streptophyta</taxon>
        <taxon>Embryophyta</taxon>
        <taxon>Tracheophyta</taxon>
        <taxon>Spermatophyta</taxon>
        <taxon>Magnoliopsida</taxon>
        <taxon>eudicotyledons</taxon>
        <taxon>Gunneridae</taxon>
        <taxon>Pentapetalae</taxon>
        <taxon>rosids</taxon>
        <taxon>fabids</taxon>
        <taxon>Fabales</taxon>
        <taxon>Fabaceae</taxon>
        <taxon>Papilionoideae</taxon>
        <taxon>50 kb inversion clade</taxon>
        <taxon>NPAAA clade</taxon>
        <taxon>Hologalegina</taxon>
        <taxon>IRL clade</taxon>
        <taxon>Trifolieae</taxon>
        <taxon>Medicago</taxon>
    </lineage>
</organism>
<evidence type="ECO:0000313" key="4">
    <source>
        <dbReference type="EnsemblPlants" id="KEH22684"/>
    </source>
</evidence>
<accession>A0A072TYV4</accession>
<evidence type="ECO:0000256" key="1">
    <source>
        <dbReference type="SAM" id="SignalP"/>
    </source>
</evidence>
<protein>
    <submittedName>
        <fullName evidence="2">Leguminosin group567 LEED...PEED secreted peptide</fullName>
    </submittedName>
</protein>
<gene>
    <name evidence="2" type="ordered locus">MTR_7g056460</name>
    <name evidence="3" type="ORF">MtrunA17_Chr7g0236241</name>
</gene>
<reference evidence="2 5" key="2">
    <citation type="journal article" date="2014" name="BMC Genomics">
        <title>An improved genome release (version Mt4.0) for the model legume Medicago truncatula.</title>
        <authorList>
            <person name="Tang H."/>
            <person name="Krishnakumar V."/>
            <person name="Bidwell S."/>
            <person name="Rosen B."/>
            <person name="Chan A."/>
            <person name="Zhou S."/>
            <person name="Gentzbittel L."/>
            <person name="Childs K.L."/>
            <person name="Yandell M."/>
            <person name="Gundlach H."/>
            <person name="Mayer K.F."/>
            <person name="Schwartz D.C."/>
            <person name="Town C.D."/>
        </authorList>
    </citation>
    <scope>GENOME REANNOTATION</scope>
    <source>
        <strain evidence="2">A17</strain>
        <strain evidence="4 5">cv. Jemalong A17</strain>
    </source>
</reference>
<evidence type="ECO:0000313" key="6">
    <source>
        <dbReference type="Proteomes" id="UP000265566"/>
    </source>
</evidence>
<feature type="signal peptide" evidence="1">
    <location>
        <begin position="1"/>
        <end position="22"/>
    </location>
</feature>
<dbReference type="EnsemblPlants" id="KEH22684">
    <property type="protein sequence ID" value="KEH22684"/>
    <property type="gene ID" value="MTR_7g056460"/>
</dbReference>
<dbReference type="Gramene" id="rna40301">
    <property type="protein sequence ID" value="RHN45879.1"/>
    <property type="gene ID" value="gene40301"/>
</dbReference>
<keyword evidence="5" id="KW-1185">Reference proteome</keyword>
<evidence type="ECO:0000313" key="3">
    <source>
        <dbReference type="EMBL" id="RHN45879.1"/>
    </source>
</evidence>
<reference evidence="4" key="3">
    <citation type="submission" date="2015-04" db="UniProtKB">
        <authorList>
            <consortium name="EnsemblPlants"/>
        </authorList>
    </citation>
    <scope>IDENTIFICATION</scope>
    <source>
        <strain evidence="4">cv. Jemalong A17</strain>
    </source>
</reference>
<dbReference type="HOGENOM" id="CLU_2458229_0_0_1"/>
<dbReference type="Proteomes" id="UP000265566">
    <property type="component" value="Chromosome 7"/>
</dbReference>
<dbReference type="EMBL" id="PSQE01000007">
    <property type="protein sequence ID" value="RHN45879.1"/>
    <property type="molecule type" value="Genomic_DNA"/>
</dbReference>
<proteinExistence type="predicted"/>
<dbReference type="AlphaFoldDB" id="A0A072TYV4"/>
<dbReference type="Proteomes" id="UP000002051">
    <property type="component" value="Unassembled WGS sequence"/>
</dbReference>